<feature type="domain" description="Protein kinase" evidence="9">
    <location>
        <begin position="548"/>
        <end position="834"/>
    </location>
</feature>
<dbReference type="PROSITE" id="PS00107">
    <property type="entry name" value="PROTEIN_KINASE_ATP"/>
    <property type="match status" value="1"/>
</dbReference>
<organism evidence="10 11">
    <name type="scientific">Cristinia sonorae</name>
    <dbReference type="NCBI Taxonomy" id="1940300"/>
    <lineage>
        <taxon>Eukaryota</taxon>
        <taxon>Fungi</taxon>
        <taxon>Dikarya</taxon>
        <taxon>Basidiomycota</taxon>
        <taxon>Agaricomycotina</taxon>
        <taxon>Agaricomycetes</taxon>
        <taxon>Agaricomycetidae</taxon>
        <taxon>Agaricales</taxon>
        <taxon>Pleurotineae</taxon>
        <taxon>Stephanosporaceae</taxon>
        <taxon>Cristinia</taxon>
    </lineage>
</organism>
<feature type="compositionally biased region" description="Polar residues" evidence="8">
    <location>
        <begin position="214"/>
        <end position="226"/>
    </location>
</feature>
<dbReference type="PANTHER" id="PTHR24351">
    <property type="entry name" value="RIBOSOMAL PROTEIN S6 KINASE"/>
    <property type="match status" value="1"/>
</dbReference>
<dbReference type="EMBL" id="JAEVFJ010000014">
    <property type="protein sequence ID" value="KAH8100830.1"/>
    <property type="molecule type" value="Genomic_DNA"/>
</dbReference>
<name>A0A8K0UQ82_9AGAR</name>
<dbReference type="SUPFAM" id="SSF56112">
    <property type="entry name" value="Protein kinase-like (PK-like)"/>
    <property type="match status" value="1"/>
</dbReference>
<protein>
    <submittedName>
        <fullName evidence="10">Kinase-like domain-containing protein</fullName>
    </submittedName>
</protein>
<keyword evidence="3" id="KW-0808">Transferase</keyword>
<evidence type="ECO:0000256" key="5">
    <source>
        <dbReference type="ARBA" id="ARBA00022777"/>
    </source>
</evidence>
<dbReference type="GO" id="GO:0005524">
    <property type="term" value="F:ATP binding"/>
    <property type="evidence" value="ECO:0007669"/>
    <property type="project" value="UniProtKB-UniRule"/>
</dbReference>
<evidence type="ECO:0000256" key="6">
    <source>
        <dbReference type="ARBA" id="ARBA00022840"/>
    </source>
</evidence>
<proteinExistence type="predicted"/>
<keyword evidence="6 7" id="KW-0067">ATP-binding</keyword>
<evidence type="ECO:0000256" key="3">
    <source>
        <dbReference type="ARBA" id="ARBA00022679"/>
    </source>
</evidence>
<dbReference type="SMART" id="SM00220">
    <property type="entry name" value="S_TKc"/>
    <property type="match status" value="1"/>
</dbReference>
<dbReference type="PROSITE" id="PS50011">
    <property type="entry name" value="PROTEIN_KINASE_DOM"/>
    <property type="match status" value="1"/>
</dbReference>
<keyword evidence="2" id="KW-0597">Phosphoprotein</keyword>
<evidence type="ECO:0000256" key="1">
    <source>
        <dbReference type="ARBA" id="ARBA00022527"/>
    </source>
</evidence>
<sequence length="850" mass="93825">MSFDMFPVLPRGTIHVTPPSIPQLLLLRFSILLGDTFGGLDSDVSSILGRYLQGNLQITRDESHEGLLLTIPIPKADIWNLPRRSLVGIHTTSFHGLSRGTAHMNPLAIPRQISTPATDSSSHVSSYHRSESDASTTPSGHLVASPRSQHSLLDGSNATDSSVSSVGAQCNSESETRSVGSIEYTGRQSQRQEDDPVNGQGQAIDTDRTPRYTMRQSALPSPQPMVQVTPVDDLAIPAKPDTLFGTVELPNPPNSLGFSPNATHVAPLSPLRLQTDYLKPVGSPLFAVNAIQGYNVVVPAGHPPVQSPHSNPVTVKCVFPWNGLNGMDLFAIENGLQVYDGPDSSGLGRRVIEYRDRSGHPVQPCLNTHGQLVAFFGISLPSDRFPVVKSRLAGHCGPEHGLQFFYAPPSACDPHPRAVALGDDNGYIFAFIDANGDVRYRSFLPVSSLRTCQSAYCHDTGRIDDNVLERIADNYWREKYSIHTPPGIPQPLPTNIVHQPPVTVPRTNAQRLAPNGREAQLEIVEQTLGTAMDKLVPREVQFVGGYKVVLRGWIGNGSFGDILRATHHGFSGEVAVKLLNKNRFAEHHKQRNALKLEFEALRRISQNAVKTHVEFLTPLLHSWQDNEFIYFAMPLYCCSLTERLGQKDRFPLTDTDIKLYSSYLVSALYALKKLHIIHHDIKPDNILVAPDGRLVLGDFGLCSIPSTNLERATGGTPGYSSPEKHFHSHSSEHNYATDMWSMGLVILELALNSEDDTSLHNSLSEIIGPDRDPQYGIWTFFIDRVEDIISTAERALPANLVMRAQFIRMVHGMLEPYFLRRTSIEELMLATEYLGNVQANIAAGQRMFYP</sequence>
<dbReference type="PROSITE" id="PS00108">
    <property type="entry name" value="PROTEIN_KINASE_ST"/>
    <property type="match status" value="1"/>
</dbReference>
<comment type="caution">
    <text evidence="10">The sequence shown here is derived from an EMBL/GenBank/DDBJ whole genome shotgun (WGS) entry which is preliminary data.</text>
</comment>
<feature type="compositionally biased region" description="Polar residues" evidence="8">
    <location>
        <begin position="146"/>
        <end position="179"/>
    </location>
</feature>
<evidence type="ECO:0000259" key="9">
    <source>
        <dbReference type="PROSITE" id="PS50011"/>
    </source>
</evidence>
<dbReference type="OrthoDB" id="10252171at2759"/>
<dbReference type="InterPro" id="IPR000719">
    <property type="entry name" value="Prot_kinase_dom"/>
</dbReference>
<feature type="binding site" evidence="7">
    <location>
        <position position="577"/>
    </location>
    <ligand>
        <name>ATP</name>
        <dbReference type="ChEBI" id="CHEBI:30616"/>
    </ligand>
</feature>
<dbReference type="InterPro" id="IPR017441">
    <property type="entry name" value="Protein_kinase_ATP_BS"/>
</dbReference>
<dbReference type="GO" id="GO:0004674">
    <property type="term" value="F:protein serine/threonine kinase activity"/>
    <property type="evidence" value="ECO:0007669"/>
    <property type="project" value="UniProtKB-KW"/>
</dbReference>
<dbReference type="Pfam" id="PF00069">
    <property type="entry name" value="Pkinase"/>
    <property type="match status" value="1"/>
</dbReference>
<dbReference type="InterPro" id="IPR008271">
    <property type="entry name" value="Ser/Thr_kinase_AS"/>
</dbReference>
<keyword evidence="1" id="KW-0723">Serine/threonine-protein kinase</keyword>
<evidence type="ECO:0000313" key="11">
    <source>
        <dbReference type="Proteomes" id="UP000813824"/>
    </source>
</evidence>
<keyword evidence="11" id="KW-1185">Reference proteome</keyword>
<dbReference type="InterPro" id="IPR011009">
    <property type="entry name" value="Kinase-like_dom_sf"/>
</dbReference>
<evidence type="ECO:0000256" key="4">
    <source>
        <dbReference type="ARBA" id="ARBA00022741"/>
    </source>
</evidence>
<keyword evidence="5 10" id="KW-0418">Kinase</keyword>
<keyword evidence="4 7" id="KW-0547">Nucleotide-binding</keyword>
<dbReference type="Gene3D" id="3.30.200.20">
    <property type="entry name" value="Phosphorylase Kinase, domain 1"/>
    <property type="match status" value="1"/>
</dbReference>
<dbReference type="AlphaFoldDB" id="A0A8K0UQ82"/>
<reference evidence="10" key="1">
    <citation type="journal article" date="2021" name="New Phytol.">
        <title>Evolutionary innovations through gain and loss of genes in the ectomycorrhizal Boletales.</title>
        <authorList>
            <person name="Wu G."/>
            <person name="Miyauchi S."/>
            <person name="Morin E."/>
            <person name="Kuo A."/>
            <person name="Drula E."/>
            <person name="Varga T."/>
            <person name="Kohler A."/>
            <person name="Feng B."/>
            <person name="Cao Y."/>
            <person name="Lipzen A."/>
            <person name="Daum C."/>
            <person name="Hundley H."/>
            <person name="Pangilinan J."/>
            <person name="Johnson J."/>
            <person name="Barry K."/>
            <person name="LaButti K."/>
            <person name="Ng V."/>
            <person name="Ahrendt S."/>
            <person name="Min B."/>
            <person name="Choi I.G."/>
            <person name="Park H."/>
            <person name="Plett J.M."/>
            <person name="Magnuson J."/>
            <person name="Spatafora J.W."/>
            <person name="Nagy L.G."/>
            <person name="Henrissat B."/>
            <person name="Grigoriev I.V."/>
            <person name="Yang Z.L."/>
            <person name="Xu J."/>
            <person name="Martin F.M."/>
        </authorList>
    </citation>
    <scope>NUCLEOTIDE SEQUENCE</scope>
    <source>
        <strain evidence="10">KKN 215</strain>
    </source>
</reference>
<accession>A0A8K0UQ82</accession>
<dbReference type="CDD" id="cd00180">
    <property type="entry name" value="PKc"/>
    <property type="match status" value="1"/>
</dbReference>
<evidence type="ECO:0000313" key="10">
    <source>
        <dbReference type="EMBL" id="KAH8100830.1"/>
    </source>
</evidence>
<evidence type="ECO:0000256" key="7">
    <source>
        <dbReference type="PROSITE-ProRule" id="PRU10141"/>
    </source>
</evidence>
<dbReference type="Gene3D" id="1.10.510.10">
    <property type="entry name" value="Transferase(Phosphotransferase) domain 1"/>
    <property type="match status" value="1"/>
</dbReference>
<evidence type="ECO:0000256" key="8">
    <source>
        <dbReference type="SAM" id="MobiDB-lite"/>
    </source>
</evidence>
<dbReference type="Proteomes" id="UP000813824">
    <property type="component" value="Unassembled WGS sequence"/>
</dbReference>
<feature type="region of interest" description="Disordered" evidence="8">
    <location>
        <begin position="113"/>
        <end position="226"/>
    </location>
</feature>
<gene>
    <name evidence="10" type="ORF">BXZ70DRAFT_936073</name>
</gene>
<evidence type="ECO:0000256" key="2">
    <source>
        <dbReference type="ARBA" id="ARBA00022553"/>
    </source>
</evidence>